<evidence type="ECO:0000256" key="1">
    <source>
        <dbReference type="ARBA" id="ARBA00022801"/>
    </source>
</evidence>
<comment type="caution">
    <text evidence="4">The sequence shown here is derived from an EMBL/GenBank/DDBJ whole genome shotgun (WGS) entry which is preliminary data.</text>
</comment>
<evidence type="ECO:0000259" key="3">
    <source>
        <dbReference type="PROSITE" id="PS50263"/>
    </source>
</evidence>
<accession>A0A0F8ZY35</accession>
<protein>
    <recommendedName>
        <fullName evidence="3">CN hydrolase domain-containing protein</fullName>
    </recommendedName>
</protein>
<dbReference type="InterPro" id="IPR050345">
    <property type="entry name" value="Aliph_Amidase/BUP"/>
</dbReference>
<dbReference type="PROSITE" id="PS50263">
    <property type="entry name" value="CN_HYDROLASE"/>
    <property type="match status" value="1"/>
</dbReference>
<dbReference type="EMBL" id="LAZR01048938">
    <property type="protein sequence ID" value="KKK90790.1"/>
    <property type="molecule type" value="Genomic_DNA"/>
</dbReference>
<dbReference type="PANTHER" id="PTHR43674:SF2">
    <property type="entry name" value="BETA-UREIDOPROPIONASE"/>
    <property type="match status" value="1"/>
</dbReference>
<evidence type="ECO:0000313" key="4">
    <source>
        <dbReference type="EMBL" id="KKK90790.1"/>
    </source>
</evidence>
<reference evidence="4" key="1">
    <citation type="journal article" date="2015" name="Nature">
        <title>Complex archaea that bridge the gap between prokaryotes and eukaryotes.</title>
        <authorList>
            <person name="Spang A."/>
            <person name="Saw J.H."/>
            <person name="Jorgensen S.L."/>
            <person name="Zaremba-Niedzwiedzka K."/>
            <person name="Martijn J."/>
            <person name="Lind A.E."/>
            <person name="van Eijk R."/>
            <person name="Schleper C."/>
            <person name="Guy L."/>
            <person name="Ettema T.J."/>
        </authorList>
    </citation>
    <scope>NUCLEOTIDE SEQUENCE</scope>
</reference>
<dbReference type="InterPro" id="IPR036526">
    <property type="entry name" value="C-N_Hydrolase_sf"/>
</dbReference>
<feature type="domain" description="CN hydrolase" evidence="3">
    <location>
        <begin position="1"/>
        <end position="211"/>
    </location>
</feature>
<keyword evidence="1" id="KW-0378">Hydrolase</keyword>
<dbReference type="InterPro" id="IPR003010">
    <property type="entry name" value="C-N_Hydrolase"/>
</dbReference>
<sequence>QRAMVAIAEPIDGPYVGRFRKLARRLSVALVFGMAERRGRRDVYNTALFIDASGQIRGVYNKMQFAEGYDKSWYFNRLGKKIRAFDTPLGRCGMLICNDRWNPVLARTLALDGARFICIPSYGSKSKAQDEAVLARARENGIPVVLSNVGRNLIISKGEIVALDARSDAVTIAEIDIPAPYRPDAARLHERRFLAERPAMMKQRLRKTLKGPKKYREKARHGGRPPKPRQRTMTVHDHTTEGGFQPRVAVDAAAAAAPMTPNVG</sequence>
<feature type="non-terminal residue" evidence="4">
    <location>
        <position position="1"/>
    </location>
</feature>
<dbReference type="CDD" id="cd07197">
    <property type="entry name" value="nitrilase"/>
    <property type="match status" value="1"/>
</dbReference>
<organism evidence="4">
    <name type="scientific">marine sediment metagenome</name>
    <dbReference type="NCBI Taxonomy" id="412755"/>
    <lineage>
        <taxon>unclassified sequences</taxon>
        <taxon>metagenomes</taxon>
        <taxon>ecological metagenomes</taxon>
    </lineage>
</organism>
<dbReference type="Pfam" id="PF00795">
    <property type="entry name" value="CN_hydrolase"/>
    <property type="match status" value="1"/>
</dbReference>
<dbReference type="GO" id="GO:0016811">
    <property type="term" value="F:hydrolase activity, acting on carbon-nitrogen (but not peptide) bonds, in linear amides"/>
    <property type="evidence" value="ECO:0007669"/>
    <property type="project" value="TreeGrafter"/>
</dbReference>
<proteinExistence type="predicted"/>
<dbReference type="Gene3D" id="3.60.110.10">
    <property type="entry name" value="Carbon-nitrogen hydrolase"/>
    <property type="match status" value="1"/>
</dbReference>
<dbReference type="PANTHER" id="PTHR43674">
    <property type="entry name" value="NITRILASE C965.09-RELATED"/>
    <property type="match status" value="1"/>
</dbReference>
<name>A0A0F8ZY35_9ZZZZ</name>
<dbReference type="SUPFAM" id="SSF56317">
    <property type="entry name" value="Carbon-nitrogen hydrolase"/>
    <property type="match status" value="1"/>
</dbReference>
<evidence type="ECO:0000256" key="2">
    <source>
        <dbReference type="SAM" id="MobiDB-lite"/>
    </source>
</evidence>
<feature type="compositionally biased region" description="Basic residues" evidence="2">
    <location>
        <begin position="208"/>
        <end position="230"/>
    </location>
</feature>
<feature type="region of interest" description="Disordered" evidence="2">
    <location>
        <begin position="208"/>
        <end position="241"/>
    </location>
</feature>
<dbReference type="AlphaFoldDB" id="A0A0F8ZY35"/>
<gene>
    <name evidence="4" type="ORF">LCGC14_2719470</name>
</gene>